<dbReference type="EMBL" id="GBXM01036110">
    <property type="protein sequence ID" value="JAH72467.1"/>
    <property type="molecule type" value="Transcribed_RNA"/>
</dbReference>
<reference evidence="1" key="2">
    <citation type="journal article" date="2015" name="Fish Shellfish Immunol.">
        <title>Early steps in the European eel (Anguilla anguilla)-Vibrio vulnificus interaction in the gills: Role of the RtxA13 toxin.</title>
        <authorList>
            <person name="Callol A."/>
            <person name="Pajuelo D."/>
            <person name="Ebbesson L."/>
            <person name="Teles M."/>
            <person name="MacKenzie S."/>
            <person name="Amaro C."/>
        </authorList>
    </citation>
    <scope>NUCLEOTIDE SEQUENCE</scope>
</reference>
<dbReference type="AlphaFoldDB" id="A0A0E9V367"/>
<sequence>MIYTNADIFWEHFLHYLF</sequence>
<protein>
    <submittedName>
        <fullName evidence="1">Uncharacterized protein</fullName>
    </submittedName>
</protein>
<name>A0A0E9V367_ANGAN</name>
<accession>A0A0E9V367</accession>
<evidence type="ECO:0000313" key="1">
    <source>
        <dbReference type="EMBL" id="JAH72467.1"/>
    </source>
</evidence>
<organism evidence="1">
    <name type="scientific">Anguilla anguilla</name>
    <name type="common">European freshwater eel</name>
    <name type="synonym">Muraena anguilla</name>
    <dbReference type="NCBI Taxonomy" id="7936"/>
    <lineage>
        <taxon>Eukaryota</taxon>
        <taxon>Metazoa</taxon>
        <taxon>Chordata</taxon>
        <taxon>Craniata</taxon>
        <taxon>Vertebrata</taxon>
        <taxon>Euteleostomi</taxon>
        <taxon>Actinopterygii</taxon>
        <taxon>Neopterygii</taxon>
        <taxon>Teleostei</taxon>
        <taxon>Anguilliformes</taxon>
        <taxon>Anguillidae</taxon>
        <taxon>Anguilla</taxon>
    </lineage>
</organism>
<reference evidence="1" key="1">
    <citation type="submission" date="2014-11" db="EMBL/GenBank/DDBJ databases">
        <authorList>
            <person name="Amaro Gonzalez C."/>
        </authorList>
    </citation>
    <scope>NUCLEOTIDE SEQUENCE</scope>
</reference>
<proteinExistence type="predicted"/>